<evidence type="ECO:0000313" key="3">
    <source>
        <dbReference type="Proteomes" id="UP001163046"/>
    </source>
</evidence>
<evidence type="ECO:0000256" key="1">
    <source>
        <dbReference type="SAM" id="MobiDB-lite"/>
    </source>
</evidence>
<feature type="region of interest" description="Disordered" evidence="1">
    <location>
        <begin position="35"/>
        <end position="56"/>
    </location>
</feature>
<dbReference type="Proteomes" id="UP001163046">
    <property type="component" value="Unassembled WGS sequence"/>
</dbReference>
<sequence>MQSGSEPAVGKPAAVEVGSKTNRTHGVCCDWKVGELRPAGGDEEADSVPVLKEGEPPLEVSTGILVKTNERRVVPPEEISKATQEGTAWVL</sequence>
<keyword evidence="3" id="KW-1185">Reference proteome</keyword>
<accession>A0A9W9ZQU4</accession>
<comment type="caution">
    <text evidence="2">The sequence shown here is derived from an EMBL/GenBank/DDBJ whole genome shotgun (WGS) entry which is preliminary data.</text>
</comment>
<dbReference type="EMBL" id="MU825877">
    <property type="protein sequence ID" value="KAJ7386227.1"/>
    <property type="molecule type" value="Genomic_DNA"/>
</dbReference>
<feature type="region of interest" description="Disordered" evidence="1">
    <location>
        <begin position="1"/>
        <end position="21"/>
    </location>
</feature>
<proteinExistence type="predicted"/>
<protein>
    <submittedName>
        <fullName evidence="2">Uncharacterized protein</fullName>
    </submittedName>
</protein>
<dbReference type="AlphaFoldDB" id="A0A9W9ZQU4"/>
<gene>
    <name evidence="2" type="ORF">OS493_010622</name>
</gene>
<name>A0A9W9ZQU4_9CNID</name>
<organism evidence="2 3">
    <name type="scientific">Desmophyllum pertusum</name>
    <dbReference type="NCBI Taxonomy" id="174260"/>
    <lineage>
        <taxon>Eukaryota</taxon>
        <taxon>Metazoa</taxon>
        <taxon>Cnidaria</taxon>
        <taxon>Anthozoa</taxon>
        <taxon>Hexacorallia</taxon>
        <taxon>Scleractinia</taxon>
        <taxon>Caryophylliina</taxon>
        <taxon>Caryophylliidae</taxon>
        <taxon>Desmophyllum</taxon>
    </lineage>
</organism>
<evidence type="ECO:0000313" key="2">
    <source>
        <dbReference type="EMBL" id="KAJ7386227.1"/>
    </source>
</evidence>
<reference evidence="2" key="1">
    <citation type="submission" date="2023-01" db="EMBL/GenBank/DDBJ databases">
        <title>Genome assembly of the deep-sea coral Lophelia pertusa.</title>
        <authorList>
            <person name="Herrera S."/>
            <person name="Cordes E."/>
        </authorList>
    </citation>
    <scope>NUCLEOTIDE SEQUENCE</scope>
    <source>
        <strain evidence="2">USNM1676648</strain>
        <tissue evidence="2">Polyp</tissue>
    </source>
</reference>